<dbReference type="Proteomes" id="UP000271241">
    <property type="component" value="Unassembled WGS sequence"/>
</dbReference>
<gene>
    <name evidence="1" type="ORF">THASP1DRAFT_1722</name>
</gene>
<dbReference type="EMBL" id="KZ992914">
    <property type="protein sequence ID" value="RKP06292.1"/>
    <property type="molecule type" value="Genomic_DNA"/>
</dbReference>
<reference evidence="2" key="1">
    <citation type="journal article" date="2018" name="Nat. Microbiol.">
        <title>Leveraging single-cell genomics to expand the fungal tree of life.</title>
        <authorList>
            <person name="Ahrendt S.R."/>
            <person name="Quandt C.A."/>
            <person name="Ciobanu D."/>
            <person name="Clum A."/>
            <person name="Salamov A."/>
            <person name="Andreopoulos B."/>
            <person name="Cheng J.F."/>
            <person name="Woyke T."/>
            <person name="Pelin A."/>
            <person name="Henrissat B."/>
            <person name="Reynolds N.K."/>
            <person name="Benny G.L."/>
            <person name="Smith M.E."/>
            <person name="James T.Y."/>
            <person name="Grigoriev I.V."/>
        </authorList>
    </citation>
    <scope>NUCLEOTIDE SEQUENCE [LARGE SCALE GENOMIC DNA]</scope>
    <source>
        <strain evidence="2">RSA 1356</strain>
    </source>
</reference>
<dbReference type="OrthoDB" id="413520at2759"/>
<dbReference type="GO" id="GO:0032991">
    <property type="term" value="C:protein-containing complex"/>
    <property type="evidence" value="ECO:0007669"/>
    <property type="project" value="TreeGrafter"/>
</dbReference>
<proteinExistence type="predicted"/>
<accession>A0A4P9XKK8</accession>
<protein>
    <recommendedName>
        <fullName evidence="3">Methyltransferase-domain-containing protein</fullName>
    </recommendedName>
</protein>
<dbReference type="Pfam" id="PF10294">
    <property type="entry name" value="Methyltransf_16"/>
    <property type="match status" value="1"/>
</dbReference>
<dbReference type="STRING" id="78915.A0A4P9XKK8"/>
<dbReference type="Gene3D" id="3.40.50.150">
    <property type="entry name" value="Vaccinia Virus protein VP39"/>
    <property type="match status" value="1"/>
</dbReference>
<dbReference type="InterPro" id="IPR029063">
    <property type="entry name" value="SAM-dependent_MTases_sf"/>
</dbReference>
<dbReference type="GO" id="GO:0005829">
    <property type="term" value="C:cytosol"/>
    <property type="evidence" value="ECO:0007669"/>
    <property type="project" value="TreeGrafter"/>
</dbReference>
<sequence>YGIAGKVWDAAYFTALYLSAPSQAPEQPAQTQRPARSLAFMPAPNMLYPGLDATAETARSCRPLTVLELGSGTGYLGLHVARQLANWHRRQAQNTAAKAETPPAALVVLTDIDNTVPLLQRNVQLAAGSADTNMTEQTHAGNGDVTLDGQVRVWARPLHWGKAEDATRLQSELATALASWHTSKQNEPAAWDVVIGSDLVYFPELYPPLLETLCQTYTTARPTILTCGQVCSPRTVLVLGWRCRQMWRETPFWEQLGRHFVFEAVRVRTTTTKSDEQTHQQEEEEEDDEAFFGEDDATWVFVATRR</sequence>
<dbReference type="AlphaFoldDB" id="A0A4P9XKK8"/>
<evidence type="ECO:0000313" key="2">
    <source>
        <dbReference type="Proteomes" id="UP000271241"/>
    </source>
</evidence>
<organism evidence="1 2">
    <name type="scientific">Thamnocephalis sphaerospora</name>
    <dbReference type="NCBI Taxonomy" id="78915"/>
    <lineage>
        <taxon>Eukaryota</taxon>
        <taxon>Fungi</taxon>
        <taxon>Fungi incertae sedis</taxon>
        <taxon>Zoopagomycota</taxon>
        <taxon>Zoopagomycotina</taxon>
        <taxon>Zoopagomycetes</taxon>
        <taxon>Zoopagales</taxon>
        <taxon>Sigmoideomycetaceae</taxon>
        <taxon>Thamnocephalis</taxon>
    </lineage>
</organism>
<keyword evidence="2" id="KW-1185">Reference proteome</keyword>
<dbReference type="InterPro" id="IPR019410">
    <property type="entry name" value="Methyltransf_16"/>
</dbReference>
<evidence type="ECO:0000313" key="1">
    <source>
        <dbReference type="EMBL" id="RKP06292.1"/>
    </source>
</evidence>
<feature type="non-terminal residue" evidence="1">
    <location>
        <position position="306"/>
    </location>
</feature>
<feature type="non-terminal residue" evidence="1">
    <location>
        <position position="1"/>
    </location>
</feature>
<name>A0A4P9XKK8_9FUNG</name>
<evidence type="ECO:0008006" key="3">
    <source>
        <dbReference type="Google" id="ProtNLM"/>
    </source>
</evidence>
<dbReference type="PANTHER" id="PTHR14614:SF161">
    <property type="match status" value="1"/>
</dbReference>
<dbReference type="PANTHER" id="PTHR14614">
    <property type="entry name" value="HEPATOCELLULAR CARCINOMA-ASSOCIATED ANTIGEN"/>
    <property type="match status" value="1"/>
</dbReference>
<dbReference type="SUPFAM" id="SSF53335">
    <property type="entry name" value="S-adenosyl-L-methionine-dependent methyltransferases"/>
    <property type="match status" value="1"/>
</dbReference>